<dbReference type="AlphaFoldDB" id="A0A6H1Z881"/>
<accession>A0A6H1Z881</accession>
<evidence type="ECO:0000313" key="3">
    <source>
        <dbReference type="EMBL" id="QJH93533.1"/>
    </source>
</evidence>
<dbReference type="EMBL" id="MT145187">
    <property type="protein sequence ID" value="QJI04585.1"/>
    <property type="molecule type" value="Genomic_DNA"/>
</dbReference>
<evidence type="ECO:0000313" key="1">
    <source>
        <dbReference type="EMBL" id="QJA44093.1"/>
    </source>
</evidence>
<evidence type="ECO:0000313" key="4">
    <source>
        <dbReference type="EMBL" id="QJI04585.1"/>
    </source>
</evidence>
<reference evidence="1" key="1">
    <citation type="submission" date="2020-03" db="EMBL/GenBank/DDBJ databases">
        <title>The deep terrestrial virosphere.</title>
        <authorList>
            <person name="Holmfeldt K."/>
            <person name="Nilsson E."/>
            <person name="Simone D."/>
            <person name="Lopez-Fernandez M."/>
            <person name="Wu X."/>
            <person name="de Brujin I."/>
            <person name="Lundin D."/>
            <person name="Andersson A."/>
            <person name="Bertilsson S."/>
            <person name="Dopson M."/>
        </authorList>
    </citation>
    <scope>NUCLEOTIDE SEQUENCE</scope>
    <source>
        <strain evidence="4">MM415A00093</strain>
        <strain evidence="2">MM415B00143</strain>
        <strain evidence="1">TM448A00087</strain>
        <strain evidence="3">TM448B00099</strain>
    </source>
</reference>
<organism evidence="1">
    <name type="scientific">viral metagenome</name>
    <dbReference type="NCBI Taxonomy" id="1070528"/>
    <lineage>
        <taxon>unclassified sequences</taxon>
        <taxon>metagenomes</taxon>
        <taxon>organismal metagenomes</taxon>
    </lineage>
</organism>
<dbReference type="EMBL" id="MT141577">
    <property type="protein sequence ID" value="QJA67935.1"/>
    <property type="molecule type" value="Genomic_DNA"/>
</dbReference>
<gene>
    <name evidence="4" type="ORF">MM415A00093_0078</name>
    <name evidence="2" type="ORF">MM415B00143_0086</name>
    <name evidence="1" type="ORF">TM448A00087_0026</name>
    <name evidence="3" type="ORF">TM448B00099_0009</name>
</gene>
<evidence type="ECO:0000313" key="2">
    <source>
        <dbReference type="EMBL" id="QJA67935.1"/>
    </source>
</evidence>
<name>A0A6H1Z881_9ZZZZ</name>
<dbReference type="EMBL" id="MT144589">
    <property type="protein sequence ID" value="QJH93533.1"/>
    <property type="molecule type" value="Genomic_DNA"/>
</dbReference>
<dbReference type="EMBL" id="MT143973">
    <property type="protein sequence ID" value="QJA44093.1"/>
    <property type="molecule type" value="Genomic_DNA"/>
</dbReference>
<sequence>MAIEVMQGSYGRYWVPLDYNANTGDTFYIGSLVKASSDGVAPVGSMSGAFDISTIAGVIVGFNLKEPVFDSTYKTEKSLTTTSAHDDSTGYVLLGGSGKMVVGDTSRYALIDAVGPGTVLKAPIYTNSFGTAITVGTVTTGNTDGTGFTCSGGLMDFAGTVVADTATVYCRSGNNKGLYRHTTDTSATVKTVDHDFPRDIVAGDTFVAVELKMFGECKAYLDAEGLYLDVDTDNGTNYISIFVLALDLREAGKEHCIFRLTY</sequence>
<proteinExistence type="predicted"/>
<protein>
    <submittedName>
        <fullName evidence="1">Uncharacterized protein</fullName>
    </submittedName>
</protein>